<evidence type="ECO:0000313" key="2">
    <source>
        <dbReference type="EMBL" id="MDN5202753.1"/>
    </source>
</evidence>
<feature type="transmembrane region" description="Helical" evidence="1">
    <location>
        <begin position="200"/>
        <end position="220"/>
    </location>
</feature>
<dbReference type="EMBL" id="JAUJEA010000005">
    <property type="protein sequence ID" value="MDN5202753.1"/>
    <property type="molecule type" value="Genomic_DNA"/>
</dbReference>
<organism evidence="2 3">
    <name type="scientific">Splendidivirga corallicola</name>
    <dbReference type="NCBI Taxonomy" id="3051826"/>
    <lineage>
        <taxon>Bacteria</taxon>
        <taxon>Pseudomonadati</taxon>
        <taxon>Bacteroidota</taxon>
        <taxon>Cytophagia</taxon>
        <taxon>Cytophagales</taxon>
        <taxon>Splendidivirgaceae</taxon>
        <taxon>Splendidivirga</taxon>
    </lineage>
</organism>
<feature type="transmembrane region" description="Helical" evidence="1">
    <location>
        <begin position="167"/>
        <end position="188"/>
    </location>
</feature>
<dbReference type="RefSeq" id="WP_346752775.1">
    <property type="nucleotide sequence ID" value="NZ_JAUJEA010000005.1"/>
</dbReference>
<keyword evidence="1" id="KW-0812">Transmembrane</keyword>
<comment type="caution">
    <text evidence="2">The sequence shown here is derived from an EMBL/GenBank/DDBJ whole genome shotgun (WGS) entry which is preliminary data.</text>
</comment>
<feature type="transmembrane region" description="Helical" evidence="1">
    <location>
        <begin position="67"/>
        <end position="86"/>
    </location>
</feature>
<feature type="transmembrane region" description="Helical" evidence="1">
    <location>
        <begin position="134"/>
        <end position="155"/>
    </location>
</feature>
<protein>
    <submittedName>
        <fullName evidence="2">Uncharacterized protein</fullName>
    </submittedName>
</protein>
<keyword evidence="3" id="KW-1185">Reference proteome</keyword>
<gene>
    <name evidence="2" type="ORF">QQ008_15295</name>
</gene>
<keyword evidence="1" id="KW-0472">Membrane</keyword>
<accession>A0ABT8KQQ6</accession>
<reference evidence="2" key="1">
    <citation type="submission" date="2023-06" db="EMBL/GenBank/DDBJ databases">
        <title>Genomic of Parafulvivirga corallium.</title>
        <authorList>
            <person name="Wang G."/>
        </authorList>
    </citation>
    <scope>NUCLEOTIDE SEQUENCE</scope>
    <source>
        <strain evidence="2">BMA10</strain>
    </source>
</reference>
<evidence type="ECO:0000313" key="3">
    <source>
        <dbReference type="Proteomes" id="UP001172082"/>
    </source>
</evidence>
<name>A0ABT8KQQ6_9BACT</name>
<evidence type="ECO:0000256" key="1">
    <source>
        <dbReference type="SAM" id="Phobius"/>
    </source>
</evidence>
<sequence length="230" mass="26641">MELAVQLLLVLAALSSLFQMSHWSFVPRLVLALILSLLAFQMYPWVIEQSKDQLNLWLGDPIKMQNLAVIQMIEVLLFIGIDLSMLKQCFGQPVKKQVKYASFFPGIMLFAVMLYTQMMFFYAFSQVDFGLLGLYFSIGIGLILLLLPQVVKWIIPESYLRLELRYIFGFGQIMVGVIITVFTQRLPYRQQQTGFEISSLLAVIGLAFFMILIGWCWSILKKRIKLKWKF</sequence>
<keyword evidence="1" id="KW-1133">Transmembrane helix</keyword>
<dbReference type="Proteomes" id="UP001172082">
    <property type="component" value="Unassembled WGS sequence"/>
</dbReference>
<proteinExistence type="predicted"/>
<feature type="transmembrane region" description="Helical" evidence="1">
    <location>
        <begin position="98"/>
        <end position="122"/>
    </location>
</feature>